<keyword evidence="2" id="KW-0812">Transmembrane</keyword>
<keyword evidence="2" id="KW-0472">Membrane</keyword>
<feature type="region of interest" description="Disordered" evidence="1">
    <location>
        <begin position="130"/>
        <end position="181"/>
    </location>
</feature>
<organism evidence="3 4">
    <name type="scientific">Saccharomonospora marina XMU15</name>
    <dbReference type="NCBI Taxonomy" id="882083"/>
    <lineage>
        <taxon>Bacteria</taxon>
        <taxon>Bacillati</taxon>
        <taxon>Actinomycetota</taxon>
        <taxon>Actinomycetes</taxon>
        <taxon>Pseudonocardiales</taxon>
        <taxon>Pseudonocardiaceae</taxon>
        <taxon>Saccharomonospora</taxon>
    </lineage>
</organism>
<keyword evidence="4" id="KW-1185">Reference proteome</keyword>
<gene>
    <name evidence="3" type="ORF">SacmaDRAFT_0780</name>
</gene>
<protein>
    <submittedName>
        <fullName evidence="3">Uncharacterized protein</fullName>
    </submittedName>
</protein>
<evidence type="ECO:0000256" key="2">
    <source>
        <dbReference type="SAM" id="Phobius"/>
    </source>
</evidence>
<accession>H5X7B5</accession>
<feature type="compositionally biased region" description="Basic and acidic residues" evidence="1">
    <location>
        <begin position="130"/>
        <end position="141"/>
    </location>
</feature>
<reference evidence="3 4" key="1">
    <citation type="journal article" date="2012" name="Stand. Genomic Sci.">
        <title>Genome sequence of the ocean sediment bacterium Saccharomonospora marina type strain (XMU15(T)).</title>
        <authorList>
            <person name="Klenk H.P."/>
            <person name="Lu M."/>
            <person name="Lucas S."/>
            <person name="Lapidus A."/>
            <person name="Copeland A."/>
            <person name="Pitluck S."/>
            <person name="Goodwin L.A."/>
            <person name="Han C."/>
            <person name="Tapia R."/>
            <person name="Brambilla E.M."/>
            <person name="Potter G."/>
            <person name="Land M."/>
            <person name="Ivanova N."/>
            <person name="Rohde M."/>
            <person name="Goker M."/>
            <person name="Detter J.C."/>
            <person name="Li W.J."/>
            <person name="Kyrpides N.C."/>
            <person name="Woyke T."/>
        </authorList>
    </citation>
    <scope>NUCLEOTIDE SEQUENCE [LARGE SCALE GENOMIC DNA]</scope>
    <source>
        <strain evidence="3 4">XMU15</strain>
    </source>
</reference>
<evidence type="ECO:0000256" key="1">
    <source>
        <dbReference type="SAM" id="MobiDB-lite"/>
    </source>
</evidence>
<dbReference type="Proteomes" id="UP000004926">
    <property type="component" value="Chromosome"/>
</dbReference>
<evidence type="ECO:0000313" key="3">
    <source>
        <dbReference type="EMBL" id="EHR49076.1"/>
    </source>
</evidence>
<dbReference type="HOGENOM" id="CLU_949592_0_0_11"/>
<feature type="transmembrane region" description="Helical" evidence="2">
    <location>
        <begin position="77"/>
        <end position="95"/>
    </location>
</feature>
<feature type="compositionally biased region" description="Basic and acidic residues" evidence="1">
    <location>
        <begin position="54"/>
        <end position="69"/>
    </location>
</feature>
<evidence type="ECO:0000313" key="4">
    <source>
        <dbReference type="Proteomes" id="UP000004926"/>
    </source>
</evidence>
<sequence length="286" mass="30602">MHDRRVPRQPGQQQTVVIDEVDDAMDRESARGGVDGVDGEQASEPRRYLPPPIRRPDRADNEQPREPESKFARRAKLIALFVATALLLASLYIAASLSESGERHGAENSRPPAITGAAALGGFALPAGRAETEMETRREPSVEAAGPKEPATEADAVEGSPAVGNAPDPGQGEAGKSAATAMDTQTDELDAVRDFYQLAASEPTEALRLLGPALAGEHDDHLVRAWRSMRSIRLDDVRHAADGTVRAVVTMVPADGTPLRLTQLLRFTSGPRLLINDATLVSVKTK</sequence>
<dbReference type="eggNOG" id="ENOG502ZIKU">
    <property type="taxonomic scope" value="Bacteria"/>
</dbReference>
<name>H5X7B5_9PSEU</name>
<dbReference type="STRING" id="882083.SacmaDRAFT_0780"/>
<proteinExistence type="predicted"/>
<dbReference type="EMBL" id="CM001439">
    <property type="protein sequence ID" value="EHR49076.1"/>
    <property type="molecule type" value="Genomic_DNA"/>
</dbReference>
<keyword evidence="2" id="KW-1133">Transmembrane helix</keyword>
<dbReference type="AlphaFoldDB" id="H5X7B5"/>
<feature type="region of interest" description="Disordered" evidence="1">
    <location>
        <begin position="1"/>
        <end position="69"/>
    </location>
</feature>